<keyword evidence="3" id="KW-0238">DNA-binding</keyword>
<keyword evidence="7" id="KW-1185">Reference proteome</keyword>
<evidence type="ECO:0000259" key="5">
    <source>
        <dbReference type="PROSITE" id="PS50943"/>
    </source>
</evidence>
<dbReference type="InterPro" id="IPR001387">
    <property type="entry name" value="Cro/C1-type_HTH"/>
</dbReference>
<proteinExistence type="inferred from homology"/>
<dbReference type="PROSITE" id="PS50943">
    <property type="entry name" value="HTH_CROC1"/>
    <property type="match status" value="1"/>
</dbReference>
<evidence type="ECO:0000256" key="4">
    <source>
        <dbReference type="ARBA" id="ARBA00023163"/>
    </source>
</evidence>
<dbReference type="Gene3D" id="1.10.260.40">
    <property type="entry name" value="lambda repressor-like DNA-binding domains"/>
    <property type="match status" value="1"/>
</dbReference>
<dbReference type="Pfam" id="PF01381">
    <property type="entry name" value="HTH_3"/>
    <property type="match status" value="1"/>
</dbReference>
<organism evidence="6 7">
    <name type="scientific">Aquibaculum arenosum</name>
    <dbReference type="NCBI Taxonomy" id="3032591"/>
    <lineage>
        <taxon>Bacteria</taxon>
        <taxon>Pseudomonadati</taxon>
        <taxon>Pseudomonadota</taxon>
        <taxon>Alphaproteobacteria</taxon>
        <taxon>Rhodospirillales</taxon>
        <taxon>Rhodovibrionaceae</taxon>
        <taxon>Aquibaculum</taxon>
    </lineage>
</organism>
<feature type="domain" description="HTH cro/C1-type" evidence="5">
    <location>
        <begin position="10"/>
        <end position="64"/>
    </location>
</feature>
<comment type="similarity">
    <text evidence="1">Belongs to the short-chain fatty acyl-CoA assimilation regulator (ScfR) family.</text>
</comment>
<reference evidence="6 7" key="1">
    <citation type="submission" date="2023-03" db="EMBL/GenBank/DDBJ databases">
        <title>Fodinicurvata sp. CAU 1616 isolated from sea sendiment.</title>
        <authorList>
            <person name="Kim W."/>
        </authorList>
    </citation>
    <scope>NUCLEOTIDE SEQUENCE [LARGE SCALE GENOMIC DNA]</scope>
    <source>
        <strain evidence="6 7">CAU 1616</strain>
    </source>
</reference>
<evidence type="ECO:0000256" key="2">
    <source>
        <dbReference type="ARBA" id="ARBA00023015"/>
    </source>
</evidence>
<dbReference type="InterPro" id="IPR010359">
    <property type="entry name" value="IrrE_HExxH"/>
</dbReference>
<dbReference type="InterPro" id="IPR018653">
    <property type="entry name" value="ScfR_C"/>
</dbReference>
<dbReference type="SUPFAM" id="SSF47413">
    <property type="entry name" value="lambda repressor-like DNA-binding domains"/>
    <property type="match status" value="1"/>
</dbReference>
<dbReference type="EMBL" id="JARHUD010000001">
    <property type="protein sequence ID" value="MDF2094440.1"/>
    <property type="molecule type" value="Genomic_DNA"/>
</dbReference>
<evidence type="ECO:0000313" key="6">
    <source>
        <dbReference type="EMBL" id="MDF2094440.1"/>
    </source>
</evidence>
<keyword evidence="2" id="KW-0805">Transcription regulation</keyword>
<dbReference type="RefSeq" id="WP_275818951.1">
    <property type="nucleotide sequence ID" value="NZ_JARHUD010000001.1"/>
</dbReference>
<dbReference type="Proteomes" id="UP001215503">
    <property type="component" value="Unassembled WGS sequence"/>
</dbReference>
<dbReference type="Pfam" id="PF06114">
    <property type="entry name" value="Peptidase_M78"/>
    <property type="match status" value="1"/>
</dbReference>
<protein>
    <submittedName>
        <fullName evidence="6">Short-chain fatty acyl-CoA regulator family protein</fullName>
    </submittedName>
</protein>
<evidence type="ECO:0000256" key="3">
    <source>
        <dbReference type="ARBA" id="ARBA00023125"/>
    </source>
</evidence>
<dbReference type="SMART" id="SM00530">
    <property type="entry name" value="HTH_XRE"/>
    <property type="match status" value="1"/>
</dbReference>
<evidence type="ECO:0000313" key="7">
    <source>
        <dbReference type="Proteomes" id="UP001215503"/>
    </source>
</evidence>
<dbReference type="InterPro" id="IPR010982">
    <property type="entry name" value="Lambda_DNA-bd_dom_sf"/>
</dbReference>
<dbReference type="CDD" id="cd00093">
    <property type="entry name" value="HTH_XRE"/>
    <property type="match status" value="1"/>
</dbReference>
<comment type="caution">
    <text evidence="6">The sequence shown here is derived from an EMBL/GenBank/DDBJ whole genome shotgun (WGS) entry which is preliminary data.</text>
</comment>
<gene>
    <name evidence="6" type="ORF">P2G67_00455</name>
</gene>
<keyword evidence="4" id="KW-0804">Transcription</keyword>
<sequence length="491" mass="53972">MSRDLVGLKIRALRKERGLLQGELARRAGISPSYLNLIERNKRAVAGGLLDRIAEGLGVQRHLLDEESDRYIVDTLSEITADPLLAEGVGHPGAAVELVGRYPGWAKLMLRLYQAYQDRNQAVMALADRLNRDPFLGESIHRVLTHVTAIRAAAEIIETDDALSPLDRGKFLSIIASDAGRLSETAQGLSNFFDSAQVRIGSATAMEHVDSFILGHQNHFPALEEVAAELRRKVRAHDEPERALERLAPGDAGPRKIENVLPLESRRFARVKNLMKLPAKDAVDALTVKNPILSDEAAKALAASALYSYAAAAYLMPYEEFLEAAESCRYDLDVLSQRFEVSYEQAAHRLATLQRPGASGLRFAFMRSDPSGYVTKRLPLPRLPLPRYGTACPLWVVYSAFQTAGVTVRSFGELPTGEQFFFFARAVEKLPSPPGAPRRLLSIMLACPAEEAQRVSAADGLNRPSAMVSLGTVCRLCPRDCAHRQEAPLIT</sequence>
<accession>A0ABT5YHN0</accession>
<dbReference type="Pfam" id="PF09856">
    <property type="entry name" value="ScfRs"/>
    <property type="match status" value="1"/>
</dbReference>
<dbReference type="PANTHER" id="PTHR46797:SF23">
    <property type="entry name" value="HTH-TYPE TRANSCRIPTIONAL REGULATOR SUTR"/>
    <property type="match status" value="1"/>
</dbReference>
<evidence type="ECO:0000256" key="1">
    <source>
        <dbReference type="ARBA" id="ARBA00007227"/>
    </source>
</evidence>
<name>A0ABT5YHN0_9PROT</name>
<dbReference type="PANTHER" id="PTHR46797">
    <property type="entry name" value="HTH-TYPE TRANSCRIPTIONAL REGULATOR"/>
    <property type="match status" value="1"/>
</dbReference>
<dbReference type="InterPro" id="IPR050807">
    <property type="entry name" value="TransReg_Diox_bact_type"/>
</dbReference>